<feature type="transmembrane region" description="Helical" evidence="1">
    <location>
        <begin position="147"/>
        <end position="166"/>
    </location>
</feature>
<feature type="transmembrane region" description="Helical" evidence="1">
    <location>
        <begin position="78"/>
        <end position="101"/>
    </location>
</feature>
<dbReference type="STRING" id="1120964.GCA_001313265_05225"/>
<keyword evidence="1" id="KW-0472">Membrane</keyword>
<dbReference type="NCBIfam" id="TIGR00341">
    <property type="entry name" value="TIGR00341 family protein"/>
    <property type="match status" value="1"/>
</dbReference>
<keyword evidence="1" id="KW-1133">Transmembrane helix</keyword>
<feature type="transmembrane region" description="Helical" evidence="1">
    <location>
        <begin position="173"/>
        <end position="194"/>
    </location>
</feature>
<keyword evidence="1" id="KW-0812">Transmembrane</keyword>
<dbReference type="OrthoDB" id="9790659at2"/>
<dbReference type="Proteomes" id="UP000236736">
    <property type="component" value="Unassembled WGS sequence"/>
</dbReference>
<dbReference type="EMBL" id="FNVR01000001">
    <property type="protein sequence ID" value="SEF40219.1"/>
    <property type="molecule type" value="Genomic_DNA"/>
</dbReference>
<proteinExistence type="predicted"/>
<name>A0A1H5RPH5_9BACT</name>
<feature type="transmembrane region" description="Helical" evidence="1">
    <location>
        <begin position="113"/>
        <end position="135"/>
    </location>
</feature>
<accession>A0A1H5RPH5</accession>
<feature type="transmembrane region" description="Helical" evidence="1">
    <location>
        <begin position="54"/>
        <end position="72"/>
    </location>
</feature>
<dbReference type="InterPro" id="IPR005240">
    <property type="entry name" value="DUF389"/>
</dbReference>
<dbReference type="PANTHER" id="PTHR20992:SF9">
    <property type="entry name" value="AT15442P-RELATED"/>
    <property type="match status" value="1"/>
</dbReference>
<keyword evidence="3" id="KW-1185">Reference proteome</keyword>
<dbReference type="RefSeq" id="WP_103923136.1">
    <property type="nucleotide sequence ID" value="NZ_FNVR01000001.1"/>
</dbReference>
<evidence type="ECO:0000313" key="2">
    <source>
        <dbReference type="EMBL" id="SEF40219.1"/>
    </source>
</evidence>
<evidence type="ECO:0000256" key="1">
    <source>
        <dbReference type="SAM" id="Phobius"/>
    </source>
</evidence>
<dbReference type="PANTHER" id="PTHR20992">
    <property type="entry name" value="AT15442P-RELATED"/>
    <property type="match status" value="1"/>
</dbReference>
<gene>
    <name evidence="2" type="ORF">SAMN03080598_00033</name>
</gene>
<feature type="transmembrane region" description="Helical" evidence="1">
    <location>
        <begin position="200"/>
        <end position="224"/>
    </location>
</feature>
<protein>
    <submittedName>
        <fullName evidence="2">TIGR00341 family protein</fullName>
    </submittedName>
</protein>
<dbReference type="AlphaFoldDB" id="A0A1H5RPH5"/>
<dbReference type="Pfam" id="PF04087">
    <property type="entry name" value="DUF389"/>
    <property type="match status" value="1"/>
</dbReference>
<feature type="transmembrane region" description="Helical" evidence="1">
    <location>
        <begin position="245"/>
        <end position="266"/>
    </location>
</feature>
<reference evidence="3" key="1">
    <citation type="submission" date="2016-10" db="EMBL/GenBank/DDBJ databases">
        <authorList>
            <person name="Varghese N."/>
            <person name="Submissions S."/>
        </authorList>
    </citation>
    <scope>NUCLEOTIDE SEQUENCE [LARGE SCALE GENOMIC DNA]</scope>
    <source>
        <strain evidence="3">DSM 17298</strain>
    </source>
</reference>
<organism evidence="2 3">
    <name type="scientific">Algoriphagus boritolerans DSM 17298 = JCM 18970</name>
    <dbReference type="NCBI Taxonomy" id="1120964"/>
    <lineage>
        <taxon>Bacteria</taxon>
        <taxon>Pseudomonadati</taxon>
        <taxon>Bacteroidota</taxon>
        <taxon>Cytophagia</taxon>
        <taxon>Cytophagales</taxon>
        <taxon>Cyclobacteriaceae</taxon>
        <taxon>Algoriphagus</taxon>
    </lineage>
</organism>
<evidence type="ECO:0000313" key="3">
    <source>
        <dbReference type="Proteomes" id="UP000236736"/>
    </source>
</evidence>
<sequence length="462" mass="51718">MSEITQESKKSKVKRSGLIRLLIYLRQRFDLEEGKEDELETIEYISKNVEFKGANLWILIFAILVASVGLNVNSTAVIIGAMLISPLMGPIMGIGLAAGINDFELLKKSIRNLLVAIFIAILTSTVYFTITPIYGAESELLARTEPTVWDVLIALFGGLAGIVAGSRKEKSNAIPGVAIATALMPPLCTAGYGLATGNLLYFFGAFYLFFINSVFISLSTYLIVRFMGYPKKHFLDSTREKRVQTYITIFTILTLIPSVYLAYGIVKKTIWNEQARQFVAIEMQFPRTQILNTNFEYSNTSRTIEVSLIGDLVSEEEVEILKNKLTSLGLIETELIINQSGSNGTDINVLRNDILKDLYERNGGLILDKDLKIALLERELSEDAQIRNLSNEVAREAKINHPNLKKFSLGRSIFTDLDKNETDTLISAYASFQPQPPRSEIKKFQDWLKIRTKSDTVALIID</sequence>